<dbReference type="InterPro" id="IPR001584">
    <property type="entry name" value="Integrase_cat-core"/>
</dbReference>
<dbReference type="NCBIfam" id="NF033516">
    <property type="entry name" value="transpos_IS3"/>
    <property type="match status" value="1"/>
</dbReference>
<dbReference type="STRING" id="1524460.IX84_11310"/>
<organism evidence="2 3">
    <name type="scientific">Phaeodactylibacter xiamenensis</name>
    <dbReference type="NCBI Taxonomy" id="1524460"/>
    <lineage>
        <taxon>Bacteria</taxon>
        <taxon>Pseudomonadati</taxon>
        <taxon>Bacteroidota</taxon>
        <taxon>Saprospiria</taxon>
        <taxon>Saprospirales</taxon>
        <taxon>Haliscomenobacteraceae</taxon>
        <taxon>Phaeodactylibacter</taxon>
    </lineage>
</organism>
<gene>
    <name evidence="2" type="ORF">IX84_11310</name>
</gene>
<dbReference type="RefSeq" id="WP_044220063.1">
    <property type="nucleotide sequence ID" value="NZ_JPOS01000025.1"/>
</dbReference>
<dbReference type="InterPro" id="IPR025948">
    <property type="entry name" value="HTH-like_dom"/>
</dbReference>
<dbReference type="SUPFAM" id="SSF53098">
    <property type="entry name" value="Ribonuclease H-like"/>
    <property type="match status" value="1"/>
</dbReference>
<dbReference type="PANTHER" id="PTHR46889:SF4">
    <property type="entry name" value="TRANSPOSASE INSO FOR INSERTION SEQUENCE ELEMENT IS911B-RELATED"/>
    <property type="match status" value="1"/>
</dbReference>
<dbReference type="GO" id="GO:0015074">
    <property type="term" value="P:DNA integration"/>
    <property type="evidence" value="ECO:0007669"/>
    <property type="project" value="InterPro"/>
</dbReference>
<reference evidence="2 3" key="1">
    <citation type="journal article" date="2014" name="Int. J. Syst. Evol. Microbiol.">
        <title>Phaeodactylibacter xiamenensis gen. nov., sp. nov., a member of the family Saprospiraceae isolated from the marine alga Phaeodactylum tricornutum.</title>
        <authorList>
            <person name="Chen Z.Jr."/>
            <person name="Lei X."/>
            <person name="Lai Q."/>
            <person name="Li Y."/>
            <person name="Zhang B."/>
            <person name="Zhang J."/>
            <person name="Zhang H."/>
            <person name="Yang L."/>
            <person name="Zheng W."/>
            <person name="Tian Y."/>
            <person name="Yu Z."/>
            <person name="Xu H.Jr."/>
            <person name="Zheng T."/>
        </authorList>
    </citation>
    <scope>NUCLEOTIDE SEQUENCE [LARGE SCALE GENOMIC DNA]</scope>
    <source>
        <strain evidence="2 3">KD52</strain>
    </source>
</reference>
<name>A0A098S7J7_9BACT</name>
<dbReference type="Proteomes" id="UP000029736">
    <property type="component" value="Unassembled WGS sequence"/>
</dbReference>
<dbReference type="PANTHER" id="PTHR46889">
    <property type="entry name" value="TRANSPOSASE INSF FOR INSERTION SEQUENCE IS3B-RELATED"/>
    <property type="match status" value="1"/>
</dbReference>
<accession>A0A098S7J7</accession>
<dbReference type="InterPro" id="IPR050900">
    <property type="entry name" value="Transposase_IS3/IS150/IS904"/>
</dbReference>
<proteinExistence type="predicted"/>
<dbReference type="InterPro" id="IPR048020">
    <property type="entry name" value="Transpos_IS3"/>
</dbReference>
<protein>
    <submittedName>
        <fullName evidence="2">Integrase</fullName>
    </submittedName>
</protein>
<sequence length="285" mass="33011">MPLAEKRLLLDSSHPKLSLSRQCRLLSINRSSLYYKPRAASELNLELMRLMDKHYIDHPYKGCPRMYVYLTQDEGYKVSRNRVRRLYYDVMGLRAIFPGPHTSKRGKDHKVYPYLLRGLAIVQPNQVWATDITYVPMPKGFLYLTAIIDLYSRFVVNWSLSNTMEAAWCAGCFEEAVAEWGAPQIINTDQGSQYTSDAFTSTVLGKGARLSMDGKGRATDNAFIENLWKMAKYEDIYLKAYEDGIELHNGLAQYFYNWNFHRRHSKIGDKYPSQLYLQSRPALCQ</sequence>
<evidence type="ECO:0000313" key="3">
    <source>
        <dbReference type="Proteomes" id="UP000029736"/>
    </source>
</evidence>
<dbReference type="Pfam" id="PF00665">
    <property type="entry name" value="rve"/>
    <property type="match status" value="1"/>
</dbReference>
<dbReference type="AlphaFoldDB" id="A0A098S7J7"/>
<dbReference type="Pfam" id="PF13276">
    <property type="entry name" value="HTH_21"/>
    <property type="match status" value="1"/>
</dbReference>
<dbReference type="EMBL" id="JPOS01000025">
    <property type="protein sequence ID" value="KGE88070.1"/>
    <property type="molecule type" value="Genomic_DNA"/>
</dbReference>
<dbReference type="OrthoDB" id="9815231at2"/>
<dbReference type="InterPro" id="IPR036397">
    <property type="entry name" value="RNaseH_sf"/>
</dbReference>
<keyword evidence="3" id="KW-1185">Reference proteome</keyword>
<dbReference type="PROSITE" id="PS50994">
    <property type="entry name" value="INTEGRASE"/>
    <property type="match status" value="1"/>
</dbReference>
<evidence type="ECO:0000313" key="2">
    <source>
        <dbReference type="EMBL" id="KGE88070.1"/>
    </source>
</evidence>
<comment type="caution">
    <text evidence="2">The sequence shown here is derived from an EMBL/GenBank/DDBJ whole genome shotgun (WGS) entry which is preliminary data.</text>
</comment>
<dbReference type="Gene3D" id="3.30.420.10">
    <property type="entry name" value="Ribonuclease H-like superfamily/Ribonuclease H"/>
    <property type="match status" value="1"/>
</dbReference>
<feature type="domain" description="Integrase catalytic" evidence="1">
    <location>
        <begin position="120"/>
        <end position="280"/>
    </location>
</feature>
<dbReference type="InterPro" id="IPR012337">
    <property type="entry name" value="RNaseH-like_sf"/>
</dbReference>
<evidence type="ECO:0000259" key="1">
    <source>
        <dbReference type="PROSITE" id="PS50994"/>
    </source>
</evidence>
<dbReference type="GO" id="GO:0003676">
    <property type="term" value="F:nucleic acid binding"/>
    <property type="evidence" value="ECO:0007669"/>
    <property type="project" value="InterPro"/>
</dbReference>